<feature type="domain" description="HNH nuclease" evidence="1">
    <location>
        <begin position="56"/>
        <end position="107"/>
    </location>
</feature>
<sequence>MAIIDDFTREVECIYKDERYAVRDNGAVFRYPRDGKRPRKYDNFWTFGKPNIVHGYMEIASVRIHAIVATAFFGPKPTKEHVVDHIDTNRRNNRVENLRWVTRLENILDNPITRKRIILRCGSIETFLANPAILQENELPPDLKWMRTVTNAEAQVSKKRLLEWAESDKEPSGGSLGAWVFNPSEKSTAYSQQPQVSTLNPQADLLTGEGQLGVWGYRQPGFQEHDQSNTLQDEEDRTPNLVLSLTPGAAQVRVFFDDKPCEYPCTPQHFDENPLAAYAANLTDDAIFWRNQNGDRAYSVAKYGYSSDGDSLIVMSQAAYVWKKQTVGDSKPVSVTQLRPDEYNKNDLPCSLTEITYEQKLFVHKRIETGFHSKEYLEEIFNQCIKET</sequence>
<dbReference type="KEGG" id="ada:A5CPEGH6_15150"/>
<reference evidence="3" key="1">
    <citation type="submission" date="2019-06" db="EMBL/GenBank/DDBJ databases">
        <title>Alistipes onderdonkii subsp. vulgaris subsp. nov., Alistipes dispar sp. nov. and Alistipes communis sp. nov., isolated from human faeces, and creation of Alistipes onderdonkii subsp. onderdonkii subsp. nov.</title>
        <authorList>
            <person name="Sakamoto M."/>
            <person name="Ikeyama N."/>
            <person name="Ogata Y."/>
            <person name="Suda W."/>
            <person name="Iino T."/>
            <person name="Hattori M."/>
            <person name="Ohkuma M."/>
        </authorList>
    </citation>
    <scope>NUCLEOTIDE SEQUENCE [LARGE SCALE GENOMIC DNA]</scope>
    <source>
        <strain evidence="3">5CPEGH6</strain>
    </source>
</reference>
<protein>
    <recommendedName>
        <fullName evidence="1">HNH nuclease domain-containing protein</fullName>
    </recommendedName>
</protein>
<dbReference type="EMBL" id="AP019736">
    <property type="protein sequence ID" value="BBL06877.1"/>
    <property type="molecule type" value="Genomic_DNA"/>
</dbReference>
<dbReference type="Proteomes" id="UP000319374">
    <property type="component" value="Chromosome"/>
</dbReference>
<gene>
    <name evidence="2" type="ORF">A5CPEGH6_15150</name>
</gene>
<dbReference type="SMART" id="SM00507">
    <property type="entry name" value="HNHc"/>
    <property type="match status" value="1"/>
</dbReference>
<evidence type="ECO:0000313" key="2">
    <source>
        <dbReference type="EMBL" id="BBL06877.1"/>
    </source>
</evidence>
<dbReference type="Pfam" id="PF13392">
    <property type="entry name" value="HNH_3"/>
    <property type="match status" value="1"/>
</dbReference>
<dbReference type="InterPro" id="IPR044925">
    <property type="entry name" value="His-Me_finger_sf"/>
</dbReference>
<accession>A0A4Y1X0N8</accession>
<keyword evidence="3" id="KW-1185">Reference proteome</keyword>
<organism evidence="2 3">
    <name type="scientific">Alistipes dispar</name>
    <dbReference type="NCBI Taxonomy" id="2585119"/>
    <lineage>
        <taxon>Bacteria</taxon>
        <taxon>Pseudomonadati</taxon>
        <taxon>Bacteroidota</taxon>
        <taxon>Bacteroidia</taxon>
        <taxon>Bacteroidales</taxon>
        <taxon>Rikenellaceae</taxon>
        <taxon>Alistipes</taxon>
    </lineage>
</organism>
<proteinExistence type="predicted"/>
<dbReference type="RefSeq" id="WP_141428742.1">
    <property type="nucleotide sequence ID" value="NZ_AP019736.1"/>
</dbReference>
<dbReference type="SUPFAM" id="SSF54060">
    <property type="entry name" value="His-Me finger endonucleases"/>
    <property type="match status" value="1"/>
</dbReference>
<dbReference type="Gene3D" id="3.90.75.20">
    <property type="match status" value="1"/>
</dbReference>
<dbReference type="OrthoDB" id="6631788at2"/>
<dbReference type="GeneID" id="98673492"/>
<name>A0A4Y1X0N8_9BACT</name>
<dbReference type="AlphaFoldDB" id="A0A4Y1X0N8"/>
<evidence type="ECO:0000313" key="3">
    <source>
        <dbReference type="Proteomes" id="UP000319374"/>
    </source>
</evidence>
<dbReference type="InterPro" id="IPR003615">
    <property type="entry name" value="HNH_nuc"/>
</dbReference>
<evidence type="ECO:0000259" key="1">
    <source>
        <dbReference type="SMART" id="SM00507"/>
    </source>
</evidence>